<feature type="compositionally biased region" description="Acidic residues" evidence="9">
    <location>
        <begin position="104"/>
        <end position="116"/>
    </location>
</feature>
<feature type="compositionally biased region" description="Basic and acidic residues" evidence="9">
    <location>
        <begin position="528"/>
        <end position="547"/>
    </location>
</feature>
<keyword evidence="4" id="KW-0433">Leucine-rich repeat</keyword>
<name>A0A9R1SUR1_9HYME</name>
<keyword evidence="6" id="KW-0969">Cilium</keyword>
<evidence type="ECO:0000256" key="1">
    <source>
        <dbReference type="ARBA" id="ARBA00003843"/>
    </source>
</evidence>
<comment type="similarity">
    <text evidence="3">Belongs to the DNAAF1 family.</text>
</comment>
<accession>A0A9R1SUR1</accession>
<dbReference type="OrthoDB" id="1904536at2759"/>
<dbReference type="KEGG" id="fas:105263140"/>
<evidence type="ECO:0000256" key="3">
    <source>
        <dbReference type="ARBA" id="ARBA00006453"/>
    </source>
</evidence>
<evidence type="ECO:0000256" key="7">
    <source>
        <dbReference type="ARBA" id="ARBA00023273"/>
    </source>
</evidence>
<dbReference type="RefSeq" id="XP_011297468.1">
    <property type="nucleotide sequence ID" value="XM_011299166.1"/>
</dbReference>
<dbReference type="GO" id="GO:0005930">
    <property type="term" value="C:axoneme"/>
    <property type="evidence" value="ECO:0007669"/>
    <property type="project" value="TreeGrafter"/>
</dbReference>
<dbReference type="SMART" id="SM00365">
    <property type="entry name" value="LRR_SD22"/>
    <property type="match status" value="5"/>
</dbReference>
<gene>
    <name evidence="11" type="primary">dtr</name>
</gene>
<comment type="subcellular location">
    <subcellularLocation>
        <location evidence="2">Cell projection</location>
        <location evidence="2">Cilium</location>
    </subcellularLocation>
</comment>
<evidence type="ECO:0000313" key="10">
    <source>
        <dbReference type="Proteomes" id="UP000694866"/>
    </source>
</evidence>
<dbReference type="Proteomes" id="UP000694866">
    <property type="component" value="Unplaced"/>
</dbReference>
<feature type="region of interest" description="Disordered" evidence="9">
    <location>
        <begin position="98"/>
        <end position="118"/>
    </location>
</feature>
<dbReference type="Pfam" id="PF14580">
    <property type="entry name" value="LRR_9"/>
    <property type="match status" value="1"/>
</dbReference>
<dbReference type="AlphaFoldDB" id="A0A9R1SUR1"/>
<dbReference type="FunFam" id="3.80.10.10:FF:000166">
    <property type="entry name" value="Dynein assembly factor 1, axonemal"/>
    <property type="match status" value="1"/>
</dbReference>
<protein>
    <recommendedName>
        <fullName evidence="8">Dynein axonemal assembly factor 1 homolog</fullName>
    </recommendedName>
</protein>
<organism evidence="10 11">
    <name type="scientific">Fopius arisanus</name>
    <dbReference type="NCBI Taxonomy" id="64838"/>
    <lineage>
        <taxon>Eukaryota</taxon>
        <taxon>Metazoa</taxon>
        <taxon>Ecdysozoa</taxon>
        <taxon>Arthropoda</taxon>
        <taxon>Hexapoda</taxon>
        <taxon>Insecta</taxon>
        <taxon>Pterygota</taxon>
        <taxon>Neoptera</taxon>
        <taxon>Endopterygota</taxon>
        <taxon>Hymenoptera</taxon>
        <taxon>Apocrita</taxon>
        <taxon>Ichneumonoidea</taxon>
        <taxon>Braconidae</taxon>
        <taxon>Opiinae</taxon>
        <taxon>Fopius</taxon>
    </lineage>
</organism>
<feature type="region of interest" description="Disordered" evidence="9">
    <location>
        <begin position="465"/>
        <end position="547"/>
    </location>
</feature>
<dbReference type="PROSITE" id="PS51450">
    <property type="entry name" value="LRR"/>
    <property type="match status" value="4"/>
</dbReference>
<dbReference type="InterPro" id="IPR001611">
    <property type="entry name" value="Leu-rich_rpt"/>
</dbReference>
<dbReference type="InterPro" id="IPR050576">
    <property type="entry name" value="Cilia_flagella_integrity"/>
</dbReference>
<dbReference type="PANTHER" id="PTHR45973">
    <property type="entry name" value="PROTEIN PHOSPHATASE 1 REGULATORY SUBUNIT SDS22-RELATED"/>
    <property type="match status" value="1"/>
</dbReference>
<proteinExistence type="inferred from homology"/>
<keyword evidence="10" id="KW-1185">Reference proteome</keyword>
<evidence type="ECO:0000256" key="4">
    <source>
        <dbReference type="ARBA" id="ARBA00022614"/>
    </source>
</evidence>
<dbReference type="SUPFAM" id="SSF52075">
    <property type="entry name" value="Outer arm dynein light chain 1"/>
    <property type="match status" value="1"/>
</dbReference>
<keyword evidence="5" id="KW-0677">Repeat</keyword>
<keyword evidence="7" id="KW-0966">Cell projection</keyword>
<dbReference type="GeneID" id="105263140"/>
<dbReference type="InterPro" id="IPR032675">
    <property type="entry name" value="LRR_dom_sf"/>
</dbReference>
<evidence type="ECO:0000256" key="5">
    <source>
        <dbReference type="ARBA" id="ARBA00022737"/>
    </source>
</evidence>
<dbReference type="CTD" id="318856"/>
<reference evidence="11" key="1">
    <citation type="submission" date="2025-08" db="UniProtKB">
        <authorList>
            <consortium name="RefSeq"/>
        </authorList>
    </citation>
    <scope>IDENTIFICATION</scope>
    <source>
        <strain evidence="11">USDA-PBARC FA_bdor</strain>
        <tissue evidence="11">Whole organism</tissue>
    </source>
</reference>
<dbReference type="Gene3D" id="3.80.10.10">
    <property type="entry name" value="Ribonuclease Inhibitor"/>
    <property type="match status" value="2"/>
</dbReference>
<evidence type="ECO:0000313" key="11">
    <source>
        <dbReference type="RefSeq" id="XP_011297468.1"/>
    </source>
</evidence>
<dbReference type="GO" id="GO:0035082">
    <property type="term" value="P:axoneme assembly"/>
    <property type="evidence" value="ECO:0007669"/>
    <property type="project" value="TreeGrafter"/>
</dbReference>
<comment type="function">
    <text evidence="1">Cilium-specific protein required for cilia structures.</text>
</comment>
<dbReference type="PANTHER" id="PTHR45973:SF9">
    <property type="entry name" value="LEUCINE-RICH REPEAT-CONTAINING PROTEIN 46"/>
    <property type="match status" value="1"/>
</dbReference>
<feature type="compositionally biased region" description="Low complexity" evidence="9">
    <location>
        <begin position="486"/>
        <end position="496"/>
    </location>
</feature>
<evidence type="ECO:0000256" key="6">
    <source>
        <dbReference type="ARBA" id="ARBA00023069"/>
    </source>
</evidence>
<evidence type="ECO:0000256" key="8">
    <source>
        <dbReference type="ARBA" id="ARBA00024433"/>
    </source>
</evidence>
<evidence type="ECO:0000256" key="2">
    <source>
        <dbReference type="ARBA" id="ARBA00004138"/>
    </source>
</evidence>
<dbReference type="GO" id="GO:0070840">
    <property type="term" value="F:dynein complex binding"/>
    <property type="evidence" value="ECO:0007669"/>
    <property type="project" value="TreeGrafter"/>
</dbReference>
<evidence type="ECO:0000256" key="9">
    <source>
        <dbReference type="SAM" id="MobiDB-lite"/>
    </source>
</evidence>
<sequence length="640" mass="73447">MEGNDTDEITVTSEELLPSGMIPPRHVKEIIAEERAKVEAEKNIALKKLEETFEQVMSAIVTSDFSDPDMIHVPLTREEIVESIKQRDPYDIQFLKKTEKREELDQDSDGNEDGEEFSGCTISEIFEPVRSDLEGKIEMKASETAERMKDLMLHSLPDDFDKFERIAEQKDETNSNCDIETGNSSEGISDESLSLFEDIVRKEPIPGKVYDFDEKKHGVRMTEEFLKKHCKENKLYETPYLNDVLYLHYKGFSFIENLEKYTGLKCLWLENNGIIEIANLENQTELRCLFLHHNIIEVIENLDHLVKLDTLNLSYNIIKKIDNLGELKLLNTLNLSHNYLRSVEDIEHLKVLDNLSILDVSHNRLEPVEIVQVFAVMTSLRVLTLTGNPVIKAIKVYRKTLILNCKELTYLDDRPVFPRDRACAEAWERGGPKEEMAERDRWFADEQRKISASVIALMKKPRRIEPDYSKSPANAQVPISSDRPISKLSSDIFSSSSEEDSTEEIDDPLDSKAPAPRNLIEEITAITKDQKLGENETNKQNEGNSHQEMKFPIYNEIMESDRNEMTDIKICENENEEIPKKNYVLSGEIDASFSENLIGTETVEVEESTDDYKPSQSPKVNNEIKKNIELSLEMQLAQGK</sequence>
<feature type="compositionally biased region" description="Acidic residues" evidence="9">
    <location>
        <begin position="497"/>
        <end position="508"/>
    </location>
</feature>